<keyword evidence="3 6" id="KW-1133">Transmembrane helix</keyword>
<evidence type="ECO:0000256" key="5">
    <source>
        <dbReference type="ARBA" id="ARBA00049660"/>
    </source>
</evidence>
<feature type="transmembrane region" description="Helical" evidence="6">
    <location>
        <begin position="156"/>
        <end position="177"/>
    </location>
</feature>
<dbReference type="Gene3D" id="1.20.1080.10">
    <property type="entry name" value="Glycerol uptake facilitator protein"/>
    <property type="match status" value="1"/>
</dbReference>
<keyword evidence="2 6" id="KW-0812">Transmembrane</keyword>
<evidence type="ECO:0000256" key="4">
    <source>
        <dbReference type="ARBA" id="ARBA00023136"/>
    </source>
</evidence>
<feature type="transmembrane region" description="Helical" evidence="6">
    <location>
        <begin position="107"/>
        <end position="132"/>
    </location>
</feature>
<feature type="transmembrane region" description="Helical" evidence="6">
    <location>
        <begin position="225"/>
        <end position="248"/>
    </location>
</feature>
<evidence type="ECO:0000313" key="7">
    <source>
        <dbReference type="EMBL" id="MEN0642059.1"/>
    </source>
</evidence>
<dbReference type="InterPro" id="IPR023271">
    <property type="entry name" value="Aquaporin-like"/>
</dbReference>
<feature type="transmembrane region" description="Helical" evidence="6">
    <location>
        <begin position="184"/>
        <end position="213"/>
    </location>
</feature>
<dbReference type="PANTHER" id="PTHR30520">
    <property type="entry name" value="FORMATE TRANSPORTER-RELATED"/>
    <property type="match status" value="1"/>
</dbReference>
<dbReference type="InterPro" id="IPR000292">
    <property type="entry name" value="For/NO2_transpt"/>
</dbReference>
<dbReference type="PANTHER" id="PTHR30520:SF8">
    <property type="entry name" value="NITRITE TRANSPORTER NIRC"/>
    <property type="match status" value="1"/>
</dbReference>
<evidence type="ECO:0000256" key="6">
    <source>
        <dbReference type="SAM" id="Phobius"/>
    </source>
</evidence>
<gene>
    <name evidence="7" type="ORF">MKY91_02635</name>
</gene>
<accession>A0ABU9VDT4</accession>
<protein>
    <submittedName>
        <fullName evidence="7">Formate/nitrite transporter family protein</fullName>
    </submittedName>
</protein>
<evidence type="ECO:0000256" key="3">
    <source>
        <dbReference type="ARBA" id="ARBA00022989"/>
    </source>
</evidence>
<name>A0ABU9VDT4_9BACI</name>
<evidence type="ECO:0000313" key="8">
    <source>
        <dbReference type="Proteomes" id="UP001418796"/>
    </source>
</evidence>
<evidence type="ECO:0000256" key="1">
    <source>
        <dbReference type="ARBA" id="ARBA00004141"/>
    </source>
</evidence>
<comment type="subcellular location">
    <subcellularLocation>
        <location evidence="1">Membrane</location>
        <topology evidence="1">Multi-pass membrane protein</topology>
    </subcellularLocation>
</comment>
<organism evidence="7 8">
    <name type="scientific">Alkalicoccobacillus gibsonii</name>
    <dbReference type="NCBI Taxonomy" id="79881"/>
    <lineage>
        <taxon>Bacteria</taxon>
        <taxon>Bacillati</taxon>
        <taxon>Bacillota</taxon>
        <taxon>Bacilli</taxon>
        <taxon>Bacillales</taxon>
        <taxon>Bacillaceae</taxon>
        <taxon>Alkalicoccobacillus</taxon>
    </lineage>
</organism>
<feature type="transmembrane region" description="Helical" evidence="6">
    <location>
        <begin position="27"/>
        <end position="46"/>
    </location>
</feature>
<comment type="caution">
    <text evidence="7">The sequence shown here is derived from an EMBL/GenBank/DDBJ whole genome shotgun (WGS) entry which is preliminary data.</text>
</comment>
<reference evidence="7 8" key="1">
    <citation type="submission" date="2024-03" db="EMBL/GenBank/DDBJ databases">
        <title>Bacilli Hybrid Assemblies.</title>
        <authorList>
            <person name="Kovac J."/>
        </authorList>
    </citation>
    <scope>NUCLEOTIDE SEQUENCE [LARGE SCALE GENOMIC DNA]</scope>
    <source>
        <strain evidence="7 8">FSL R7-0666</strain>
    </source>
</reference>
<evidence type="ECO:0000256" key="2">
    <source>
        <dbReference type="ARBA" id="ARBA00022692"/>
    </source>
</evidence>
<dbReference type="Proteomes" id="UP001418796">
    <property type="component" value="Unassembled WGS sequence"/>
</dbReference>
<keyword evidence="4 6" id="KW-0472">Membrane</keyword>
<dbReference type="InterPro" id="IPR024002">
    <property type="entry name" value="For/NO2_transpt_CS"/>
</dbReference>
<sequence length="260" mass="28580">MEQASLEQVEQMAINKGKAYSDNRMRYLMRSILATMFLGLGVIVSFRTGGYFYEDGSSLAYIAGALTFGVGILLIKYGNADLFTGNTFYFPYASLKGKMTWSTTLKLLSMTYIGNLIGAILFAYFLLATGLFKDPSANGFLMSVAQHKTESSVSELFFRGILCNWLVCLAFFIPLTLKNEMAKIFIMILLVFSFFVSGYEHSIANMGTFAIAYLHGAPDLTLGGIVHNLIPVTIGNFVGGAVCMGLLLHYLNPTKKEKTA</sequence>
<dbReference type="RefSeq" id="WP_343129217.1">
    <property type="nucleotide sequence ID" value="NZ_JBCITK010000001.1"/>
</dbReference>
<comment type="similarity">
    <text evidence="5">Belongs to the FNT transporter (TC 1.A.16) family.</text>
</comment>
<dbReference type="PROSITE" id="PS01006">
    <property type="entry name" value="FORMATE_NITRITE_TP_2"/>
    <property type="match status" value="1"/>
</dbReference>
<feature type="transmembrane region" description="Helical" evidence="6">
    <location>
        <begin position="58"/>
        <end position="75"/>
    </location>
</feature>
<keyword evidence="8" id="KW-1185">Reference proteome</keyword>
<proteinExistence type="inferred from homology"/>
<dbReference type="EMBL" id="JBCITK010000001">
    <property type="protein sequence ID" value="MEN0642059.1"/>
    <property type="molecule type" value="Genomic_DNA"/>
</dbReference>
<dbReference type="Pfam" id="PF01226">
    <property type="entry name" value="Form_Nir_trans"/>
    <property type="match status" value="1"/>
</dbReference>